<organism evidence="2 3">
    <name type="scientific">Phocaeicola intestinalis</name>
    <dbReference type="NCBI Taxonomy" id="2762212"/>
    <lineage>
        <taxon>Bacteria</taxon>
        <taxon>Pseudomonadati</taxon>
        <taxon>Bacteroidota</taxon>
        <taxon>Bacteroidia</taxon>
        <taxon>Bacteroidales</taxon>
        <taxon>Bacteroidaceae</taxon>
        <taxon>Phocaeicola</taxon>
    </lineage>
</organism>
<dbReference type="EMBL" id="JACSPP010000011">
    <property type="protein sequence ID" value="MBD8039932.1"/>
    <property type="molecule type" value="Genomic_DNA"/>
</dbReference>
<gene>
    <name evidence="2" type="ORF">H9625_05635</name>
</gene>
<sequence>MSKEEKLNIKEQNDTAMGIKKVKVRIMCNDFLRTIIKYECRGFAILLLLLFVSLNVSGQAVLLDKTTGQRISYAQILNSKGAVIGTTDIDGTLPQDLNDEVVTIQHIAYKPKSVKSSLFKEDIPIYLNPIEYQLNAVTVTAKNREYIHLKTYFRSYQLNDSCMKYFRDGYLDFFIDTKHKDAERFAIKIRNFQNDSLIDMDKERANTLVDKYIYTPSLDGLTLMETLKKEGWKFTTDSIDSRLRLNEVVGGVIRIDTIQRVLRVEYDVLATKKKTPKTLFGYTTCLENYYQTENYIYNSEYQSYMDLINRKNYRKLFFSHKKDIKEQMIEIIDELYVLEHEYITKDEMKLYKKTLKSKLASQVKWNIDSTIVTPLAPQLEQVLINDLSQVE</sequence>
<evidence type="ECO:0000313" key="2">
    <source>
        <dbReference type="EMBL" id="MBD8039932.1"/>
    </source>
</evidence>
<dbReference type="Proteomes" id="UP000620874">
    <property type="component" value="Unassembled WGS sequence"/>
</dbReference>
<proteinExistence type="predicted"/>
<protein>
    <recommendedName>
        <fullName evidence="4">DUF4138 domain-containing protein</fullName>
    </recommendedName>
</protein>
<comment type="caution">
    <text evidence="2">The sequence shown here is derived from an EMBL/GenBank/DDBJ whole genome shotgun (WGS) entry which is preliminary data.</text>
</comment>
<reference evidence="2 3" key="1">
    <citation type="submission" date="2020-08" db="EMBL/GenBank/DDBJ databases">
        <title>A Genomic Blueprint of the Chicken Gut Microbiome.</title>
        <authorList>
            <person name="Gilroy R."/>
            <person name="Ravi A."/>
            <person name="Getino M."/>
            <person name="Pursley I."/>
            <person name="Horton D.L."/>
            <person name="Alikhan N.-F."/>
            <person name="Baker D."/>
            <person name="Gharbi K."/>
            <person name="Hall N."/>
            <person name="Watson M."/>
            <person name="Adriaenssens E.M."/>
            <person name="Foster-Nyarko E."/>
            <person name="Jarju S."/>
            <person name="Secka A."/>
            <person name="Antonio M."/>
            <person name="Oren A."/>
            <person name="Chaudhuri R."/>
            <person name="La Ragione R.M."/>
            <person name="Hildebrand F."/>
            <person name="Pallen M.J."/>
        </authorList>
    </citation>
    <scope>NUCLEOTIDE SEQUENCE [LARGE SCALE GENOMIC DNA]</scope>
    <source>
        <strain evidence="2 3">Sa1CVN1</strain>
    </source>
</reference>
<keyword evidence="1" id="KW-0472">Membrane</keyword>
<keyword evidence="1" id="KW-1133">Transmembrane helix</keyword>
<accession>A0ABR8Y6U7</accession>
<evidence type="ECO:0000256" key="1">
    <source>
        <dbReference type="SAM" id="Phobius"/>
    </source>
</evidence>
<keyword evidence="3" id="KW-1185">Reference proteome</keyword>
<name>A0ABR8Y6U7_9BACT</name>
<keyword evidence="1" id="KW-0812">Transmembrane</keyword>
<evidence type="ECO:0000313" key="3">
    <source>
        <dbReference type="Proteomes" id="UP000620874"/>
    </source>
</evidence>
<evidence type="ECO:0008006" key="4">
    <source>
        <dbReference type="Google" id="ProtNLM"/>
    </source>
</evidence>
<dbReference type="RefSeq" id="WP_191763358.1">
    <property type="nucleotide sequence ID" value="NZ_JACSPP010000011.1"/>
</dbReference>
<feature type="transmembrane region" description="Helical" evidence="1">
    <location>
        <begin position="43"/>
        <end position="63"/>
    </location>
</feature>